<evidence type="ECO:0000256" key="1">
    <source>
        <dbReference type="ARBA" id="ARBA00004370"/>
    </source>
</evidence>
<dbReference type="PANTHER" id="PTHR30627:SF1">
    <property type="entry name" value="PEPTIDOGLYCAN D,D-TRANSPEPTIDASE FTSI"/>
    <property type="match status" value="1"/>
</dbReference>
<feature type="transmembrane region" description="Helical" evidence="4">
    <location>
        <begin position="42"/>
        <end position="61"/>
    </location>
</feature>
<gene>
    <name evidence="7" type="ORF">ACFFP0_20270</name>
</gene>
<dbReference type="Pfam" id="PF00905">
    <property type="entry name" value="Transpeptidase"/>
    <property type="match status" value="1"/>
</dbReference>
<protein>
    <submittedName>
        <fullName evidence="7">Peptidoglycan D,D-transpeptidase FtsI family protein</fullName>
    </submittedName>
</protein>
<dbReference type="InterPro" id="IPR036138">
    <property type="entry name" value="PBP_dimer_sf"/>
</dbReference>
<dbReference type="Gene3D" id="3.90.1310.10">
    <property type="entry name" value="Penicillin-binding protein 2a (Domain 2)"/>
    <property type="match status" value="1"/>
</dbReference>
<proteinExistence type="predicted"/>
<keyword evidence="2" id="KW-0378">Hydrolase</keyword>
<keyword evidence="2" id="KW-0645">Protease</keyword>
<dbReference type="PANTHER" id="PTHR30627">
    <property type="entry name" value="PEPTIDOGLYCAN D,D-TRANSPEPTIDASE"/>
    <property type="match status" value="1"/>
</dbReference>
<evidence type="ECO:0000256" key="2">
    <source>
        <dbReference type="ARBA" id="ARBA00022645"/>
    </source>
</evidence>
<dbReference type="Gene3D" id="3.30.450.330">
    <property type="match status" value="1"/>
</dbReference>
<dbReference type="InterPro" id="IPR050515">
    <property type="entry name" value="Beta-lactam/transpept"/>
</dbReference>
<keyword evidence="8" id="KW-1185">Reference proteome</keyword>
<sequence length="586" mass="63265">MISFVVRLRSRAHFVVTSGRTGKSGAFIGINAHRRSQARQRLGIIITALLAVYLVIGVRLVQYGLAGPAVTGSFGGGAPTAASRPDIVDRNGKLLATDLNMVSLYADPRRIVDADEVVEKLADVIPNLDWSETHKKLRSGTAFQWLRRQLTPRQQADILALGIPGIGFRPEKRRFYPGGVTASHIVGHVNVDNQGLAGMERYLDQQGLADLRLAGLTGTAPLEPVRLSIDLRVQSIVREVVANAMIAYRAEAAGAVILDVETGEVLAMASVPDYDPNQPSRTLPDGSVDREYEKGWFNRMSNATFEMGSTFKSFTLAMGLDEGKITLNSVVDASRPIRMGGFTIKDFRGKNRPLSIPEVFQYSSNIGTAAVADRVGIEGHQQFLTKLGLLSRMETEMPGVATPTQPRTWKKINSVTISFGHGVATTPLQTAVAAASLINGGNLIAPTFLPRSLEEAKSVSRAIIKETTSADMRYLFTWNGIKGSGRGAQVEGFNVGGKTGTADKVINGRYARNINFNAFVAAFPMDKPKYIVLSIIDAPTTGEHGGRTAASTAAPMIKQIIRRTAPLLGVQPRFGAPEAQQLLVNY</sequence>
<dbReference type="InterPro" id="IPR001460">
    <property type="entry name" value="PCN-bd_Tpept"/>
</dbReference>
<dbReference type="Pfam" id="PF03717">
    <property type="entry name" value="PBP_dimer"/>
    <property type="match status" value="1"/>
</dbReference>
<dbReference type="Proteomes" id="UP001589692">
    <property type="component" value="Unassembled WGS sequence"/>
</dbReference>
<keyword evidence="4" id="KW-1133">Transmembrane helix</keyword>
<dbReference type="RefSeq" id="WP_377264009.1">
    <property type="nucleotide sequence ID" value="NZ_JBHMAA010000024.1"/>
</dbReference>
<reference evidence="7 8" key="1">
    <citation type="submission" date="2024-09" db="EMBL/GenBank/DDBJ databases">
        <authorList>
            <person name="Sun Q."/>
            <person name="Mori K."/>
        </authorList>
    </citation>
    <scope>NUCLEOTIDE SEQUENCE [LARGE SCALE GENOMIC DNA]</scope>
    <source>
        <strain evidence="7 8">TBRC 4938</strain>
    </source>
</reference>
<comment type="caution">
    <text evidence="7">The sequence shown here is derived from an EMBL/GenBank/DDBJ whole genome shotgun (WGS) entry which is preliminary data.</text>
</comment>
<dbReference type="Gene3D" id="3.40.710.10">
    <property type="entry name" value="DD-peptidase/beta-lactamase superfamily"/>
    <property type="match status" value="1"/>
</dbReference>
<dbReference type="InterPro" id="IPR012338">
    <property type="entry name" value="Beta-lactam/transpept-like"/>
</dbReference>
<feature type="domain" description="Penicillin-binding protein transpeptidase" evidence="5">
    <location>
        <begin position="254"/>
        <end position="556"/>
    </location>
</feature>
<dbReference type="SUPFAM" id="SSF56519">
    <property type="entry name" value="Penicillin binding protein dimerisation domain"/>
    <property type="match status" value="1"/>
</dbReference>
<evidence type="ECO:0000313" key="8">
    <source>
        <dbReference type="Proteomes" id="UP001589692"/>
    </source>
</evidence>
<dbReference type="InterPro" id="IPR005311">
    <property type="entry name" value="PBP_dimer"/>
</dbReference>
<keyword evidence="2" id="KW-0121">Carboxypeptidase</keyword>
<dbReference type="SUPFAM" id="SSF56601">
    <property type="entry name" value="beta-lactamase/transpeptidase-like"/>
    <property type="match status" value="1"/>
</dbReference>
<evidence type="ECO:0000256" key="3">
    <source>
        <dbReference type="ARBA" id="ARBA00023136"/>
    </source>
</evidence>
<keyword evidence="4" id="KW-0812">Transmembrane</keyword>
<accession>A0ABV6AM70</accession>
<evidence type="ECO:0000313" key="7">
    <source>
        <dbReference type="EMBL" id="MFB9951189.1"/>
    </source>
</evidence>
<dbReference type="EMBL" id="JBHMAA010000024">
    <property type="protein sequence ID" value="MFB9951189.1"/>
    <property type="molecule type" value="Genomic_DNA"/>
</dbReference>
<evidence type="ECO:0000259" key="5">
    <source>
        <dbReference type="Pfam" id="PF00905"/>
    </source>
</evidence>
<comment type="subcellular location">
    <subcellularLocation>
        <location evidence="1">Membrane</location>
    </subcellularLocation>
</comment>
<feature type="domain" description="Penicillin-binding protein dimerisation" evidence="6">
    <location>
        <begin position="80"/>
        <end position="194"/>
    </location>
</feature>
<evidence type="ECO:0000256" key="4">
    <source>
        <dbReference type="SAM" id="Phobius"/>
    </source>
</evidence>
<name>A0ABV6AM70_9HYPH</name>
<keyword evidence="3 4" id="KW-0472">Membrane</keyword>
<evidence type="ECO:0000259" key="6">
    <source>
        <dbReference type="Pfam" id="PF03717"/>
    </source>
</evidence>
<organism evidence="7 8">
    <name type="scientific">Rhizobium puerariae</name>
    <dbReference type="NCBI Taxonomy" id="1585791"/>
    <lineage>
        <taxon>Bacteria</taxon>
        <taxon>Pseudomonadati</taxon>
        <taxon>Pseudomonadota</taxon>
        <taxon>Alphaproteobacteria</taxon>
        <taxon>Hyphomicrobiales</taxon>
        <taxon>Rhizobiaceae</taxon>
        <taxon>Rhizobium/Agrobacterium group</taxon>
        <taxon>Rhizobium</taxon>
    </lineage>
</organism>